<dbReference type="InterPro" id="IPR013103">
    <property type="entry name" value="RVT_2"/>
</dbReference>
<dbReference type="Pfam" id="PF25597">
    <property type="entry name" value="SH3_retrovirus"/>
    <property type="match status" value="1"/>
</dbReference>
<dbReference type="PANTHER" id="PTHR42648:SF22">
    <property type="entry name" value="REVERSE TRANSCRIPTASE TY1_COPIA-TYPE DOMAIN-CONTAINING PROTEIN"/>
    <property type="match status" value="1"/>
</dbReference>
<feature type="compositionally biased region" description="Polar residues" evidence="4">
    <location>
        <begin position="831"/>
        <end position="856"/>
    </location>
</feature>
<dbReference type="InterPro" id="IPR036397">
    <property type="entry name" value="RNaseH_sf"/>
</dbReference>
<accession>A0ABY9BK98</accession>
<evidence type="ECO:0000256" key="3">
    <source>
        <dbReference type="ARBA" id="ARBA00022801"/>
    </source>
</evidence>
<feature type="region of interest" description="Disordered" evidence="4">
    <location>
        <begin position="782"/>
        <end position="814"/>
    </location>
</feature>
<dbReference type="InterPro" id="IPR039537">
    <property type="entry name" value="Retrotran_Ty1/copia-like"/>
</dbReference>
<keyword evidence="1" id="KW-0645">Protease</keyword>
<dbReference type="InterPro" id="IPR057670">
    <property type="entry name" value="SH3_retrovirus"/>
</dbReference>
<evidence type="ECO:0000256" key="2">
    <source>
        <dbReference type="ARBA" id="ARBA00022723"/>
    </source>
</evidence>
<evidence type="ECO:0000256" key="4">
    <source>
        <dbReference type="SAM" id="MobiDB-lite"/>
    </source>
</evidence>
<dbReference type="InterPro" id="IPR001584">
    <property type="entry name" value="Integrase_cat-core"/>
</dbReference>
<keyword evidence="2" id="KW-0479">Metal-binding</keyword>
<evidence type="ECO:0000259" key="5">
    <source>
        <dbReference type="PROSITE" id="PS50994"/>
    </source>
</evidence>
<feature type="region of interest" description="Disordered" evidence="4">
    <location>
        <begin position="234"/>
        <end position="253"/>
    </location>
</feature>
<dbReference type="Pfam" id="PF07727">
    <property type="entry name" value="RVT_2"/>
    <property type="match status" value="1"/>
</dbReference>
<proteinExistence type="predicted"/>
<dbReference type="Pfam" id="PF22936">
    <property type="entry name" value="Pol_BBD"/>
    <property type="match status" value="1"/>
</dbReference>
<dbReference type="InterPro" id="IPR054722">
    <property type="entry name" value="PolX-like_BBD"/>
</dbReference>
<keyword evidence="7" id="KW-1185">Reference proteome</keyword>
<dbReference type="InterPro" id="IPR025724">
    <property type="entry name" value="GAG-pre-integrase_dom"/>
</dbReference>
<sequence>MGTRLKLGDPHFEAWDEEDSMIMAWLWNSMIPEISDTCMFLATAKDIWDAIQQTYSKARDAAQVHEVKVKTIAAKQGDKTITEYANQLKSLWQELDHYRVIKTKCPKDAAILKDFIEQDRVYDFLVGLNPEFDQVQIQILGKQEVSCFNEVVALIQGEESRRCLMLNPQNTDSSAMVAGSGNNSATNMERVLVSGNGRSSQPKTQNRDYKDNLWCTYCKKAHHTRERCWKLHGKPPSREWGQKGEQPSNNGQAHVTTVQQNGATPQETGSLNQEEVERVRSLTCNLDKPTGTGSLAYSGKFPFSIGLNVSDITFANSWVIDSGATDHMTHSPNIFSTYFPCSSNRKIATADGSLTTVAGIGDVKISPSLMLKNVLHVPRLTTNLISIQKLTQDLHCNVVFYHSHCVFQDEDSGRMIGHARERDGLYYLKTPSQSNITKGKSSHSFVSEVFSFNKEKVWLHHRRLEHPSFKVIKIMFPSLFKGLDVEHFHCEVCELAKHKHVSFPVSNKRSSIPFYLIHSDIWGPSPIPNITGAKWFVSFIDDCTRVTWIFLLKHKFDVSTVLPNFCSMIKTQFGVNIKRFRSDNAKDYFNQVLTPYFQREGIIHESSCVNAPQQNGVAERKNGHLLDSTRSFMFQKNVPKSFWGETVLTAAHLINRLPSRILGFKSPMDILSTFYPNLHTTNNLVPRIFGCVAFVHVHNQNRGKLDPRALKCVFLGYSSTQKGYKCYHPPSKRFYVSVDVTFHEQESYFTIPYLQGENSVMEDKDRGDFLFLDLPSLPLSKQSRPTDPLIETLPKLPDQPKPVPENPKSAPENVRFDKVFSRKKTVVPESVQVQDFNPNSENEVTNSNPSLQSESHVNNDDQDLPIAVRKGIRECTNRPLYPLTHFLSFKKFSPSHRAFLVSLNTISIPTTVSEALTNEKWKQAMNVEMEALEKNKTWELVKLPTGKKPVGCKWVYTVKYRADGSIERYKARLVAKGYTQTYGIDY</sequence>
<evidence type="ECO:0000256" key="1">
    <source>
        <dbReference type="ARBA" id="ARBA00022670"/>
    </source>
</evidence>
<feature type="region of interest" description="Disordered" evidence="4">
    <location>
        <begin position="830"/>
        <end position="862"/>
    </location>
</feature>
<name>A0ABY9BK98_VITVI</name>
<evidence type="ECO:0000313" key="6">
    <source>
        <dbReference type="EMBL" id="WJZ82745.1"/>
    </source>
</evidence>
<reference evidence="6 7" key="1">
    <citation type="journal article" date="2023" name="Hortic Res">
        <title>The complete reference genome for grapevine (Vitis vinifera L.) genetics and breeding.</title>
        <authorList>
            <person name="Shi X."/>
            <person name="Cao S."/>
            <person name="Wang X."/>
            <person name="Huang S."/>
            <person name="Wang Y."/>
            <person name="Liu Z."/>
            <person name="Liu W."/>
            <person name="Leng X."/>
            <person name="Peng Y."/>
            <person name="Wang N."/>
            <person name="Wang Y."/>
            <person name="Ma Z."/>
            <person name="Xu X."/>
            <person name="Zhang F."/>
            <person name="Xue H."/>
            <person name="Zhong H."/>
            <person name="Wang Y."/>
            <person name="Zhang K."/>
            <person name="Velt A."/>
            <person name="Avia K."/>
            <person name="Holtgrawe D."/>
            <person name="Grimplet J."/>
            <person name="Matus J.T."/>
            <person name="Ware D."/>
            <person name="Wu X."/>
            <person name="Wang H."/>
            <person name="Liu C."/>
            <person name="Fang Y."/>
            <person name="Rustenholz C."/>
            <person name="Cheng Z."/>
            <person name="Xiao H."/>
            <person name="Zhou Y."/>
        </authorList>
    </citation>
    <scope>NUCLEOTIDE SEQUENCE [LARGE SCALE GENOMIC DNA]</scope>
    <source>
        <strain evidence="7">cv. Pinot noir / PN40024</strain>
        <tissue evidence="6">Leaf</tissue>
    </source>
</reference>
<feature type="domain" description="Integrase catalytic" evidence="5">
    <location>
        <begin position="509"/>
        <end position="675"/>
    </location>
</feature>
<evidence type="ECO:0000313" key="7">
    <source>
        <dbReference type="Proteomes" id="UP001227230"/>
    </source>
</evidence>
<organism evidence="6 7">
    <name type="scientific">Vitis vinifera</name>
    <name type="common">Grape</name>
    <dbReference type="NCBI Taxonomy" id="29760"/>
    <lineage>
        <taxon>Eukaryota</taxon>
        <taxon>Viridiplantae</taxon>
        <taxon>Streptophyta</taxon>
        <taxon>Embryophyta</taxon>
        <taxon>Tracheophyta</taxon>
        <taxon>Spermatophyta</taxon>
        <taxon>Magnoliopsida</taxon>
        <taxon>eudicotyledons</taxon>
        <taxon>Gunneridae</taxon>
        <taxon>Pentapetalae</taxon>
        <taxon>rosids</taxon>
        <taxon>Vitales</taxon>
        <taxon>Vitaceae</taxon>
        <taxon>Viteae</taxon>
        <taxon>Vitis</taxon>
    </lineage>
</organism>
<keyword evidence="3" id="KW-0378">Hydrolase</keyword>
<dbReference type="InterPro" id="IPR012337">
    <property type="entry name" value="RNaseH-like_sf"/>
</dbReference>
<dbReference type="PROSITE" id="PS50994">
    <property type="entry name" value="INTEGRASE"/>
    <property type="match status" value="1"/>
</dbReference>
<dbReference type="Gene3D" id="3.30.420.10">
    <property type="entry name" value="Ribonuclease H-like superfamily/Ribonuclease H"/>
    <property type="match status" value="1"/>
</dbReference>
<protein>
    <recommendedName>
        <fullName evidence="5">Integrase catalytic domain-containing protein</fullName>
    </recommendedName>
</protein>
<dbReference type="EMBL" id="CP126649">
    <property type="protein sequence ID" value="WJZ82745.1"/>
    <property type="molecule type" value="Genomic_DNA"/>
</dbReference>
<gene>
    <name evidence="6" type="ORF">VitviT2T_002476</name>
</gene>
<dbReference type="Proteomes" id="UP001227230">
    <property type="component" value="Chromosome 2"/>
</dbReference>
<dbReference type="Pfam" id="PF13976">
    <property type="entry name" value="gag_pre-integrs"/>
    <property type="match status" value="1"/>
</dbReference>
<dbReference type="PANTHER" id="PTHR42648">
    <property type="entry name" value="TRANSPOSASE, PUTATIVE-RELATED"/>
    <property type="match status" value="1"/>
</dbReference>
<dbReference type="SUPFAM" id="SSF53098">
    <property type="entry name" value="Ribonuclease H-like"/>
    <property type="match status" value="1"/>
</dbReference>